<dbReference type="Gene3D" id="3.90.79.10">
    <property type="entry name" value="Nucleoside Triphosphate Pyrophosphohydrolase"/>
    <property type="match status" value="1"/>
</dbReference>
<dbReference type="PANTHER" id="PTHR21340">
    <property type="entry name" value="DIADENOSINE 5,5-P1,P4-TETRAPHOSPHATE PYROPHOSPHOHYDROLASE MUTT"/>
    <property type="match status" value="1"/>
</dbReference>
<dbReference type="PANTHER" id="PTHR21340:SF0">
    <property type="entry name" value="BIS(5'-NUCLEOSYL)-TETRAPHOSPHATASE [ASYMMETRICAL]"/>
    <property type="match status" value="1"/>
</dbReference>
<dbReference type="PROSITE" id="PS00893">
    <property type="entry name" value="NUDIX_BOX"/>
    <property type="match status" value="1"/>
</dbReference>
<gene>
    <name evidence="3" type="ORF">N7G274_009614</name>
</gene>
<dbReference type="PROSITE" id="PS51462">
    <property type="entry name" value="NUDIX"/>
    <property type="match status" value="1"/>
</dbReference>
<reference evidence="3 4" key="1">
    <citation type="submission" date="2024-09" db="EMBL/GenBank/DDBJ databases">
        <title>Rethinking Asexuality: The Enigmatic Case of Functional Sexual Genes in Lepraria (Stereocaulaceae).</title>
        <authorList>
            <person name="Doellman M."/>
            <person name="Sun Y."/>
            <person name="Barcenas-Pena A."/>
            <person name="Lumbsch H.T."/>
            <person name="Grewe F."/>
        </authorList>
    </citation>
    <scope>NUCLEOTIDE SEQUENCE [LARGE SCALE GENOMIC DNA]</scope>
    <source>
        <strain evidence="3 4">Mercado 3170</strain>
    </source>
</reference>
<dbReference type="InterPro" id="IPR020084">
    <property type="entry name" value="NUDIX_hydrolase_CS"/>
</dbReference>
<evidence type="ECO:0000313" key="4">
    <source>
        <dbReference type="Proteomes" id="UP001590950"/>
    </source>
</evidence>
<keyword evidence="4" id="KW-1185">Reference proteome</keyword>
<organism evidence="3 4">
    <name type="scientific">Stereocaulon virgatum</name>
    <dbReference type="NCBI Taxonomy" id="373712"/>
    <lineage>
        <taxon>Eukaryota</taxon>
        <taxon>Fungi</taxon>
        <taxon>Dikarya</taxon>
        <taxon>Ascomycota</taxon>
        <taxon>Pezizomycotina</taxon>
        <taxon>Lecanoromycetes</taxon>
        <taxon>OSLEUM clade</taxon>
        <taxon>Lecanoromycetidae</taxon>
        <taxon>Lecanorales</taxon>
        <taxon>Lecanorineae</taxon>
        <taxon>Stereocaulaceae</taxon>
        <taxon>Stereocaulon</taxon>
    </lineage>
</organism>
<dbReference type="InterPro" id="IPR051325">
    <property type="entry name" value="Nudix_hydrolase_domain"/>
</dbReference>
<accession>A0ABR3ZYR3</accession>
<evidence type="ECO:0000259" key="2">
    <source>
        <dbReference type="PROSITE" id="PS51462"/>
    </source>
</evidence>
<name>A0ABR3ZYR3_9LECA</name>
<dbReference type="InterPro" id="IPR000086">
    <property type="entry name" value="NUDIX_hydrolase_dom"/>
</dbReference>
<protein>
    <recommendedName>
        <fullName evidence="2">Nudix hydrolase domain-containing protein</fullName>
    </recommendedName>
</protein>
<evidence type="ECO:0000313" key="3">
    <source>
        <dbReference type="EMBL" id="KAL2037669.1"/>
    </source>
</evidence>
<dbReference type="EMBL" id="JBEFKJ010000038">
    <property type="protein sequence ID" value="KAL2037669.1"/>
    <property type="molecule type" value="Genomic_DNA"/>
</dbReference>
<dbReference type="SUPFAM" id="SSF55811">
    <property type="entry name" value="Nudix"/>
    <property type="match status" value="1"/>
</dbReference>
<dbReference type="InterPro" id="IPR015797">
    <property type="entry name" value="NUDIX_hydrolase-like_dom_sf"/>
</dbReference>
<keyword evidence="1" id="KW-0378">Hydrolase</keyword>
<feature type="domain" description="Nudix hydrolase" evidence="2">
    <location>
        <begin position="15"/>
        <end position="164"/>
    </location>
</feature>
<dbReference type="Proteomes" id="UP001590950">
    <property type="component" value="Unassembled WGS sequence"/>
</dbReference>
<sequence>MTTIQDDRRVDFSDHFVLSSGTVAVDLERGLVLLLFYRPTGEYLLPKGRKNVGETLEAAAERETWEESGYTCRLFRHSLPTRAPQPTTTPHTEPIAVQQRFSQGILKIIFWYLALVDSSDRQAVETQEEGEDFEVRWVRREDAPSTMSFVDDQEIVERALRAVPCRLRGLPQSISPIRDWFLDSSVDAQALGFLCIFLGGSLVYGQLDIENPQEMGDLTDWDGFGIVERKEDIVRLINVSKSKLCALLRIEKEECPQMKLPEHSQLHMGWDVLRFSGWTKQGSKRTIKIWSKTSFCQVVSQPFPSYLGVISYKVVRFTRRDHPTLGPRLFIYQPTRATEQLHVLHDFDFLAVPEPDSISSTKGHSYKAISPGVSCDLFVTSLCVFEHEPGVMASFKARILQKWQLLSGADELESIVPLFCRGTSFGHSYSHEIRTQISEIEARHSEDARRSRTSMQGTLGQQSSLVSAKDASGHSMGYRGLYLLPLQWRASAFCPEIGLFPQGEQLCPTVCGIQNEDTVLAISHFSSNSTGSYAEILTSDRLDWQKVYIKSADSVPDELAALPLVQYYFPRENVQVLAAAQPDLQRIFFQRFIGETLNDTRLRYHYDKGSANGDATEKTCFSDEWFINLELCRARDALAVYLRSFGRAHLSNACPQQRIHKFFHHRLVGNRRLRQFYGEGFPQFFAQTDHGTMSLEAFSDLPMVINGRRYQNLRHHLNRALVVLDPNRIGGLNSLPTAFGMGDGHGGNVMISKEQGAPSILYVDYEVAGTHTPFLDLAKPIYQDGFFSVAYADLLHDDLTHTSERDGVGIKWRVEEGTIFVDYDLALQTLSKGVAVIKLEYLLRPMLEELEKIASSLRETPEETLAYSLFSCALLTRDYSMRPDVFFLNLAVGIRLATEIRKVFLDLFDWYNWAPCHSDTQGALQPAIGGVTSKTWHQESQNTSTSLDLSCSTHSYTRPHSITTLVDLIASPWGAKNG</sequence>
<dbReference type="Pfam" id="PF00293">
    <property type="entry name" value="NUDIX"/>
    <property type="match status" value="1"/>
</dbReference>
<evidence type="ECO:0000256" key="1">
    <source>
        <dbReference type="ARBA" id="ARBA00022801"/>
    </source>
</evidence>
<proteinExistence type="predicted"/>
<comment type="caution">
    <text evidence="3">The sequence shown here is derived from an EMBL/GenBank/DDBJ whole genome shotgun (WGS) entry which is preliminary data.</text>
</comment>